<dbReference type="AlphaFoldDB" id="A0A835C6R8"/>
<dbReference type="GO" id="GO:0000774">
    <property type="term" value="F:adenyl-nucleotide exchange factor activity"/>
    <property type="evidence" value="ECO:0007669"/>
    <property type="project" value="TreeGrafter"/>
</dbReference>
<dbReference type="GO" id="GO:0005737">
    <property type="term" value="C:cytoplasm"/>
    <property type="evidence" value="ECO:0007669"/>
    <property type="project" value="TreeGrafter"/>
</dbReference>
<feature type="domain" description="Ubiquitin-like" evidence="2">
    <location>
        <begin position="52"/>
        <end position="122"/>
    </location>
</feature>
<dbReference type="OrthoDB" id="417450at2759"/>
<dbReference type="Pfam" id="PF02179">
    <property type="entry name" value="BAG"/>
    <property type="match status" value="1"/>
</dbReference>
<dbReference type="PROSITE" id="PS50053">
    <property type="entry name" value="UBIQUITIN_2"/>
    <property type="match status" value="1"/>
</dbReference>
<dbReference type="PROSITE" id="PS51035">
    <property type="entry name" value="BAG"/>
    <property type="match status" value="1"/>
</dbReference>
<dbReference type="InterPro" id="IPR029071">
    <property type="entry name" value="Ubiquitin-like_domsf"/>
</dbReference>
<dbReference type="SUPFAM" id="SSF54236">
    <property type="entry name" value="Ubiquitin-like"/>
    <property type="match status" value="1"/>
</dbReference>
<keyword evidence="1" id="KW-0143">Chaperone</keyword>
<dbReference type="EMBL" id="JAAIUW010000005">
    <property type="protein sequence ID" value="KAF7833789.1"/>
    <property type="molecule type" value="Genomic_DNA"/>
</dbReference>
<dbReference type="GO" id="GO:0051087">
    <property type="term" value="F:protein-folding chaperone binding"/>
    <property type="evidence" value="ECO:0007669"/>
    <property type="project" value="InterPro"/>
</dbReference>
<organism evidence="4 5">
    <name type="scientific">Senna tora</name>
    <dbReference type="NCBI Taxonomy" id="362788"/>
    <lineage>
        <taxon>Eukaryota</taxon>
        <taxon>Viridiplantae</taxon>
        <taxon>Streptophyta</taxon>
        <taxon>Embryophyta</taxon>
        <taxon>Tracheophyta</taxon>
        <taxon>Spermatophyta</taxon>
        <taxon>Magnoliopsida</taxon>
        <taxon>eudicotyledons</taxon>
        <taxon>Gunneridae</taxon>
        <taxon>Pentapetalae</taxon>
        <taxon>rosids</taxon>
        <taxon>fabids</taxon>
        <taxon>Fabales</taxon>
        <taxon>Fabaceae</taxon>
        <taxon>Caesalpinioideae</taxon>
        <taxon>Cassia clade</taxon>
        <taxon>Senna</taxon>
    </lineage>
</organism>
<dbReference type="Gene3D" id="1.20.58.120">
    <property type="entry name" value="BAG domain"/>
    <property type="match status" value="1"/>
</dbReference>
<evidence type="ECO:0000259" key="2">
    <source>
        <dbReference type="PROSITE" id="PS50053"/>
    </source>
</evidence>
<dbReference type="InterPro" id="IPR036533">
    <property type="entry name" value="BAG_dom_sf"/>
</dbReference>
<protein>
    <submittedName>
        <fullName evidence="4">BAG family molecular chaperone regulator 4-like</fullName>
    </submittedName>
</protein>
<keyword evidence="5" id="KW-1185">Reference proteome</keyword>
<evidence type="ECO:0000256" key="1">
    <source>
        <dbReference type="ARBA" id="ARBA00023186"/>
    </source>
</evidence>
<dbReference type="SMART" id="SM00264">
    <property type="entry name" value="BAG"/>
    <property type="match status" value="1"/>
</dbReference>
<proteinExistence type="predicted"/>
<accession>A0A835C6R8</accession>
<evidence type="ECO:0000259" key="3">
    <source>
        <dbReference type="PROSITE" id="PS51035"/>
    </source>
</evidence>
<dbReference type="SUPFAM" id="SSF63491">
    <property type="entry name" value="BAG domain"/>
    <property type="match status" value="1"/>
</dbReference>
<dbReference type="Pfam" id="PF00240">
    <property type="entry name" value="ubiquitin"/>
    <property type="match status" value="1"/>
</dbReference>
<dbReference type="InterPro" id="IPR003103">
    <property type="entry name" value="BAG_domain"/>
</dbReference>
<feature type="domain" description="BAG" evidence="3">
    <location>
        <begin position="145"/>
        <end position="226"/>
    </location>
</feature>
<dbReference type="InterPro" id="IPR039773">
    <property type="entry name" value="BAG_chaperone_regulator"/>
</dbReference>
<dbReference type="Gene3D" id="3.10.20.90">
    <property type="entry name" value="Phosphatidylinositol 3-kinase Catalytic Subunit, Chain A, domain 1"/>
    <property type="match status" value="1"/>
</dbReference>
<dbReference type="GO" id="GO:0050821">
    <property type="term" value="P:protein stabilization"/>
    <property type="evidence" value="ECO:0007669"/>
    <property type="project" value="TreeGrafter"/>
</dbReference>
<comment type="caution">
    <text evidence="4">The sequence shown here is derived from an EMBL/GenBank/DDBJ whole genome shotgun (WGS) entry which is preliminary data.</text>
</comment>
<dbReference type="InterPro" id="IPR000626">
    <property type="entry name" value="Ubiquitin-like_dom"/>
</dbReference>
<dbReference type="PANTHER" id="PTHR12329">
    <property type="entry name" value="BCL2-ASSOCIATED ATHANOGENE"/>
    <property type="match status" value="1"/>
</dbReference>
<evidence type="ECO:0000313" key="4">
    <source>
        <dbReference type="EMBL" id="KAF7833789.1"/>
    </source>
</evidence>
<evidence type="ECO:0000313" key="5">
    <source>
        <dbReference type="Proteomes" id="UP000634136"/>
    </source>
</evidence>
<dbReference type="Proteomes" id="UP000634136">
    <property type="component" value="Unassembled WGS sequence"/>
</dbReference>
<sequence length="273" mass="30911">MKASSFKPSVSSLINDYDYDFNRNIIDWELRPCGMLVQKRHPLHPSSSSSSAMINIKVSYGSHHHDIAVPAQSTFGDLKRALVAETGLKAKEQRLLFRGKEKEDEEFLHMVGVEDMSKVILLEDPASKDRKLKEIQRNNEGILKACEAISIVTTQVDKLSEKVVDLERRVNGGTKVAEKEFVVLIELLMLQLLKLDSIEADGEVKVQRRNEVRRVQSYADTLDNLKARNGNPFSNNTNNKAMCMSVSTKWETFESGFASFNSTVISQNWELFD</sequence>
<dbReference type="PANTHER" id="PTHR12329:SF16">
    <property type="entry name" value="BAG FAMILY MOLECULAR CHAPERONE REGULATOR 1"/>
    <property type="match status" value="1"/>
</dbReference>
<reference evidence="4" key="1">
    <citation type="submission" date="2020-09" db="EMBL/GenBank/DDBJ databases">
        <title>Genome-Enabled Discovery of Anthraquinone Biosynthesis in Senna tora.</title>
        <authorList>
            <person name="Kang S.-H."/>
            <person name="Pandey R.P."/>
            <person name="Lee C.-M."/>
            <person name="Sim J.-S."/>
            <person name="Jeong J.-T."/>
            <person name="Choi B.-S."/>
            <person name="Jung M."/>
            <person name="Ginzburg D."/>
            <person name="Zhao K."/>
            <person name="Won S.Y."/>
            <person name="Oh T.-J."/>
            <person name="Yu Y."/>
            <person name="Kim N.-H."/>
            <person name="Lee O.R."/>
            <person name="Lee T.-H."/>
            <person name="Bashyal P."/>
            <person name="Kim T.-S."/>
            <person name="Lee W.-H."/>
            <person name="Kawkins C."/>
            <person name="Kim C.-K."/>
            <person name="Kim J.S."/>
            <person name="Ahn B.O."/>
            <person name="Rhee S.Y."/>
            <person name="Sohng J.K."/>
        </authorList>
    </citation>
    <scope>NUCLEOTIDE SEQUENCE</scope>
    <source>
        <tissue evidence="4">Leaf</tissue>
    </source>
</reference>
<name>A0A835C6R8_9FABA</name>
<gene>
    <name evidence="4" type="ORF">G2W53_016122</name>
</gene>